<accession>A0A0S4XM73</accession>
<dbReference type="InterPro" id="IPR018669">
    <property type="entry name" value="Toxin_HigB"/>
</dbReference>
<organism evidence="1">
    <name type="scientific">Sulfurovum sp. enrichment culture clone C5</name>
    <dbReference type="NCBI Taxonomy" id="497650"/>
    <lineage>
        <taxon>Bacteria</taxon>
        <taxon>Pseudomonadati</taxon>
        <taxon>Campylobacterota</taxon>
        <taxon>Epsilonproteobacteria</taxon>
        <taxon>Campylobacterales</taxon>
        <taxon>Sulfurovaceae</taxon>
        <taxon>Sulfurovum</taxon>
        <taxon>environmental samples</taxon>
    </lineage>
</organism>
<sequence length="99" mass="11789">MRVIAKKTLKEFYENKNYIDSKSSLESWHYEALKADWKNPNDIKEQYRSASIVGSNKIVFNICGNKYRLIVKINYHVQIVFVKFIGTHKEYDKINIEEL</sequence>
<proteinExistence type="predicted"/>
<evidence type="ECO:0008006" key="2">
    <source>
        <dbReference type="Google" id="ProtNLM"/>
    </source>
</evidence>
<gene>
    <name evidence="1" type="ORF">BN3087_330031</name>
</gene>
<dbReference type="GO" id="GO:0004519">
    <property type="term" value="F:endonuclease activity"/>
    <property type="evidence" value="ECO:0007669"/>
    <property type="project" value="InterPro"/>
</dbReference>
<reference evidence="1" key="1">
    <citation type="submission" date="2015-11" db="EMBL/GenBank/DDBJ databases">
        <authorList>
            <person name="Zhang Y."/>
            <person name="Guo Z."/>
        </authorList>
    </citation>
    <scope>NUCLEOTIDE SEQUENCE</scope>
    <source>
        <strain evidence="1">BN30871</strain>
    </source>
</reference>
<dbReference type="Pfam" id="PF09907">
    <property type="entry name" value="HigB_toxin"/>
    <property type="match status" value="1"/>
</dbReference>
<dbReference type="EMBL" id="FAXN01000033">
    <property type="protein sequence ID" value="CUV65415.1"/>
    <property type="molecule type" value="Genomic_DNA"/>
</dbReference>
<dbReference type="GO" id="GO:0003723">
    <property type="term" value="F:RNA binding"/>
    <property type="evidence" value="ECO:0007669"/>
    <property type="project" value="InterPro"/>
</dbReference>
<dbReference type="GO" id="GO:0110001">
    <property type="term" value="C:toxin-antitoxin complex"/>
    <property type="evidence" value="ECO:0007669"/>
    <property type="project" value="InterPro"/>
</dbReference>
<protein>
    <recommendedName>
        <fullName evidence="2">Addiction module toxin RelE</fullName>
    </recommendedName>
</protein>
<evidence type="ECO:0000313" key="1">
    <source>
        <dbReference type="EMBL" id="CUV65415.1"/>
    </source>
</evidence>
<name>A0A0S4XM73_9BACT</name>
<dbReference type="AlphaFoldDB" id="A0A0S4XM73"/>